<evidence type="ECO:0000256" key="9">
    <source>
        <dbReference type="RuleBase" id="RU365100"/>
    </source>
</evidence>
<reference evidence="12 13" key="1">
    <citation type="submission" date="2013-11" db="EMBL/GenBank/DDBJ databases">
        <title>Metagenomic analysis of a methanogenic consortium involved in long chain n-alkane degradation.</title>
        <authorList>
            <person name="Davidova I.A."/>
            <person name="Callaghan A.V."/>
            <person name="Wawrik B."/>
            <person name="Pruitt S."/>
            <person name="Marks C."/>
            <person name="Duncan K.E."/>
            <person name="Suflita J.M."/>
        </authorList>
    </citation>
    <scope>NUCLEOTIDE SEQUENCE [LARGE SCALE GENOMIC DNA]</scope>
    <source>
        <strain evidence="12 13">SPR</strain>
    </source>
</reference>
<evidence type="ECO:0000256" key="7">
    <source>
        <dbReference type="ARBA" id="ARBA00022679"/>
    </source>
</evidence>
<evidence type="ECO:0000256" key="6">
    <source>
        <dbReference type="ARBA" id="ARBA00022642"/>
    </source>
</evidence>
<dbReference type="InterPro" id="IPR013785">
    <property type="entry name" value="Aldolase_TIM"/>
</dbReference>
<comment type="catalytic activity">
    <reaction evidence="8 9">
        <text>5-phospho-alpha-D-ribose 1-diphosphate + nicotinate + ATP + H2O = nicotinate beta-D-ribonucleotide + ADP + phosphate + diphosphate</text>
        <dbReference type="Rhea" id="RHEA:36163"/>
        <dbReference type="ChEBI" id="CHEBI:15377"/>
        <dbReference type="ChEBI" id="CHEBI:30616"/>
        <dbReference type="ChEBI" id="CHEBI:32544"/>
        <dbReference type="ChEBI" id="CHEBI:33019"/>
        <dbReference type="ChEBI" id="CHEBI:43474"/>
        <dbReference type="ChEBI" id="CHEBI:57502"/>
        <dbReference type="ChEBI" id="CHEBI:58017"/>
        <dbReference type="ChEBI" id="CHEBI:456216"/>
        <dbReference type="EC" id="6.3.4.21"/>
    </reaction>
</comment>
<dbReference type="Pfam" id="PF04095">
    <property type="entry name" value="NAPRTase"/>
    <property type="match status" value="1"/>
</dbReference>
<evidence type="ECO:0000256" key="3">
    <source>
        <dbReference type="ARBA" id="ARBA00013236"/>
    </source>
</evidence>
<dbReference type="Gene3D" id="3.20.20.70">
    <property type="entry name" value="Aldolase class I"/>
    <property type="match status" value="1"/>
</dbReference>
<evidence type="ECO:0000256" key="2">
    <source>
        <dbReference type="ARBA" id="ARBA00010897"/>
    </source>
</evidence>
<evidence type="ECO:0000256" key="5">
    <source>
        <dbReference type="ARBA" id="ARBA00022598"/>
    </source>
</evidence>
<keyword evidence="5 9" id="KW-0436">Ligase</keyword>
<evidence type="ECO:0000259" key="11">
    <source>
        <dbReference type="Pfam" id="PF17767"/>
    </source>
</evidence>
<dbReference type="PANTHER" id="PTHR11098:SF1">
    <property type="entry name" value="NICOTINATE PHOSPHORIBOSYLTRANSFERASE"/>
    <property type="match status" value="1"/>
</dbReference>
<dbReference type="Gene3D" id="3.20.140.10">
    <property type="entry name" value="nicotinate phosphoribosyltransferase"/>
    <property type="match status" value="1"/>
</dbReference>
<dbReference type="Pfam" id="PF17767">
    <property type="entry name" value="NAPRTase_N"/>
    <property type="match status" value="1"/>
</dbReference>
<protein>
    <recommendedName>
        <fullName evidence="3 9">Nicotinate phosphoribosyltransferase</fullName>
        <ecNumber evidence="3 9">6.3.4.21</ecNumber>
    </recommendedName>
</protein>
<dbReference type="GO" id="GO:0004516">
    <property type="term" value="F:nicotinate phosphoribosyltransferase activity"/>
    <property type="evidence" value="ECO:0007669"/>
    <property type="project" value="UniProtKB-UniRule"/>
</dbReference>
<keyword evidence="12" id="KW-0328">Glycosyltransferase</keyword>
<dbReference type="InterPro" id="IPR036068">
    <property type="entry name" value="Nicotinate_pribotase-like_C"/>
</dbReference>
<proteinExistence type="inferred from homology"/>
<dbReference type="CDD" id="cd01570">
    <property type="entry name" value="NAPRTase_A"/>
    <property type="match status" value="1"/>
</dbReference>
<dbReference type="FunCoup" id="A0A0D2JPP0">
    <property type="interactions" value="302"/>
</dbReference>
<accession>A0A0D2JPP0</accession>
<dbReference type="STRING" id="1429043.X474_24660"/>
<dbReference type="OrthoDB" id="9771406at2"/>
<comment type="similarity">
    <text evidence="2 9">Belongs to the NAPRTase family.</text>
</comment>
<dbReference type="UniPathway" id="UPA00253">
    <property type="reaction ID" value="UER00457"/>
</dbReference>
<keyword evidence="7 9" id="KW-0808">Transferase</keyword>
<keyword evidence="13" id="KW-1185">Reference proteome</keyword>
<dbReference type="RefSeq" id="WP_044352056.1">
    <property type="nucleotide sequence ID" value="NZ_AZAC01000056.1"/>
</dbReference>
<evidence type="ECO:0000313" key="13">
    <source>
        <dbReference type="Proteomes" id="UP000032233"/>
    </source>
</evidence>
<evidence type="ECO:0000259" key="10">
    <source>
        <dbReference type="Pfam" id="PF04095"/>
    </source>
</evidence>
<dbReference type="GO" id="GO:0047280">
    <property type="term" value="F:nicotinamide phosphoribosyltransferase activity"/>
    <property type="evidence" value="ECO:0007669"/>
    <property type="project" value="UniProtKB-ARBA"/>
</dbReference>
<organism evidence="12 13">
    <name type="scientific">Dethiosulfatarculus sandiegensis</name>
    <dbReference type="NCBI Taxonomy" id="1429043"/>
    <lineage>
        <taxon>Bacteria</taxon>
        <taxon>Pseudomonadati</taxon>
        <taxon>Thermodesulfobacteriota</taxon>
        <taxon>Desulfarculia</taxon>
        <taxon>Desulfarculales</taxon>
        <taxon>Desulfarculaceae</taxon>
        <taxon>Dethiosulfatarculus</taxon>
    </lineage>
</organism>
<dbReference type="PATRIC" id="fig|1429043.3.peg.5216"/>
<name>A0A0D2JPP0_9BACT</name>
<dbReference type="NCBIfam" id="NF009131">
    <property type="entry name" value="PRK12484.1"/>
    <property type="match status" value="1"/>
</dbReference>
<feature type="domain" description="Nicotinate phosphoribosyltransferase N-terminal" evidence="11">
    <location>
        <begin position="8"/>
        <end position="131"/>
    </location>
</feature>
<dbReference type="GO" id="GO:0005829">
    <property type="term" value="C:cytosol"/>
    <property type="evidence" value="ECO:0007669"/>
    <property type="project" value="TreeGrafter"/>
</dbReference>
<keyword evidence="6 9" id="KW-0662">Pyridine nucleotide biosynthesis</keyword>
<dbReference type="InterPro" id="IPR007229">
    <property type="entry name" value="Nic_PRibTrfase-Fam"/>
</dbReference>
<evidence type="ECO:0000256" key="1">
    <source>
        <dbReference type="ARBA" id="ARBA00004952"/>
    </source>
</evidence>
<comment type="function">
    <text evidence="9">Catalyzes the first step in the biosynthesis of NAD from nicotinic acid, the ATP-dependent synthesis of beta-nicotinate D-ribonucleotide from nicotinate and 5-phospho-D-ribose 1-phosphate.</text>
</comment>
<dbReference type="SUPFAM" id="SSF54675">
    <property type="entry name" value="Nicotinate/Quinolinate PRTase N-terminal domain-like"/>
    <property type="match status" value="1"/>
</dbReference>
<dbReference type="AlphaFoldDB" id="A0A0D2JPP0"/>
<dbReference type="PANTHER" id="PTHR11098">
    <property type="entry name" value="NICOTINATE PHOSPHORIBOSYLTRANSFERASE"/>
    <property type="match status" value="1"/>
</dbReference>
<dbReference type="SUPFAM" id="SSF51690">
    <property type="entry name" value="Nicotinate/Quinolinate PRTase C-terminal domain-like"/>
    <property type="match status" value="1"/>
</dbReference>
<dbReference type="FunFam" id="3.20.20.70:FF:000076">
    <property type="entry name" value="Nicotinate phosphoribosyltransferase"/>
    <property type="match status" value="1"/>
</dbReference>
<dbReference type="InterPro" id="IPR006405">
    <property type="entry name" value="Nic_PRibTrfase_pncB"/>
</dbReference>
<comment type="caution">
    <text evidence="12">The sequence shown here is derived from an EMBL/GenBank/DDBJ whole genome shotgun (WGS) entry which is preliminary data.</text>
</comment>
<dbReference type="InParanoid" id="A0A0D2JPP0"/>
<comment type="PTM">
    <text evidence="9">Transiently phosphorylated on a His residue during the reaction cycle. Phosphorylation strongly increases the affinity for substrates and increases the rate of nicotinate D-ribonucleotide production. Dephosphorylation regenerates the low-affinity form of the enzyme, leading to product release.</text>
</comment>
<evidence type="ECO:0000313" key="12">
    <source>
        <dbReference type="EMBL" id="KIX11445.1"/>
    </source>
</evidence>
<evidence type="ECO:0000256" key="8">
    <source>
        <dbReference type="ARBA" id="ARBA00048668"/>
    </source>
</evidence>
<dbReference type="PIRSF" id="PIRSF000484">
    <property type="entry name" value="NAPRT"/>
    <property type="match status" value="1"/>
</dbReference>
<sequence>MNYQSLALHTDFYQITMAACYHANSMNKMSGFSLFAHNLPEKRGYMVAAGLEIALDYLENFRFSDQDIQYLDSLNRFKPEFLDYLSDVRFTGDVWALPEGTVCRAGEPLLEVTAPLIEAQLVETFLVNTLNLHTTLTSKAARCVRAAKGRTLLDFGLRRTQGPDAGMSAARSSAIAGFAGTSNVAAAQVLGTMPVGTMAHSFVEAFGDEEKAFKAFVDIFPKQGVFLVDTYDTVAGLKHAMECAQQLEKNGQKLLGVRIDSGDLVAGTRQAREMLDKAGFEDAAVVVSGSLDEFRIQELISQGAQIDMMGVGTKMACSADAPFLDLVYKLVKYDDRPTLKLCTGKETWVENKQIWRQTNDQGIITHDLLGLRTENNPGRPMLNQVMVQGKITEKEDWRAAHERFEEEVKTLPAHCLDITQPAPYDIKITPTLMNLQQKTKDEALSRCLS</sequence>
<gene>
    <name evidence="12" type="ORF">X474_24660</name>
</gene>
<dbReference type="EMBL" id="AZAC01000056">
    <property type="protein sequence ID" value="KIX11445.1"/>
    <property type="molecule type" value="Genomic_DNA"/>
</dbReference>
<dbReference type="NCBIfam" id="NF006696">
    <property type="entry name" value="PRK09243.1-3"/>
    <property type="match status" value="1"/>
</dbReference>
<dbReference type="Proteomes" id="UP000032233">
    <property type="component" value="Unassembled WGS sequence"/>
</dbReference>
<keyword evidence="4" id="KW-0597">Phosphoprotein</keyword>
<dbReference type="NCBIfam" id="TIGR01513">
    <property type="entry name" value="NAPRTase_put"/>
    <property type="match status" value="1"/>
</dbReference>
<comment type="pathway">
    <text evidence="1 9">Cofactor biosynthesis; NAD(+) biosynthesis; nicotinate D-ribonucleotide from nicotinate: step 1/1.</text>
</comment>
<evidence type="ECO:0000256" key="4">
    <source>
        <dbReference type="ARBA" id="ARBA00022553"/>
    </source>
</evidence>
<feature type="domain" description="Nicotinate/nicotinamide phosphoribosyltransferase" evidence="10">
    <location>
        <begin position="152"/>
        <end position="357"/>
    </location>
</feature>
<dbReference type="InterPro" id="IPR041525">
    <property type="entry name" value="N/Namide_PRibTrfase"/>
</dbReference>
<dbReference type="InterPro" id="IPR040727">
    <property type="entry name" value="NAPRTase_N"/>
</dbReference>
<dbReference type="GO" id="GO:0034355">
    <property type="term" value="P:NAD+ biosynthetic process via the salvage pathway"/>
    <property type="evidence" value="ECO:0007669"/>
    <property type="project" value="UniProtKB-ARBA"/>
</dbReference>
<dbReference type="EC" id="6.3.4.21" evidence="3 9"/>